<protein>
    <submittedName>
        <fullName evidence="1">Uncharacterized protein</fullName>
    </submittedName>
</protein>
<comment type="caution">
    <text evidence="1">The sequence shown here is derived from an EMBL/GenBank/DDBJ whole genome shotgun (WGS) entry which is preliminary data.</text>
</comment>
<organism evidence="1 2">
    <name type="scientific">Euplotes crassus</name>
    <dbReference type="NCBI Taxonomy" id="5936"/>
    <lineage>
        <taxon>Eukaryota</taxon>
        <taxon>Sar</taxon>
        <taxon>Alveolata</taxon>
        <taxon>Ciliophora</taxon>
        <taxon>Intramacronucleata</taxon>
        <taxon>Spirotrichea</taxon>
        <taxon>Hypotrichia</taxon>
        <taxon>Euplotida</taxon>
        <taxon>Euplotidae</taxon>
        <taxon>Moneuplotes</taxon>
    </lineage>
</organism>
<gene>
    <name evidence="1" type="ORF">ECRASSUSDP1_LOCUS14967</name>
</gene>
<sequence>MEPTEKGAERQHKWTQLESSIRAENRADDYNRCRELYFNIFSDEIKIKPLDSNSKNKSEKLEFYFWFNVTRYLEYSKKLYPLKFFDAKTIHLCNIKPKNKHIFRFLEYSFSDKVNSLRIASMTPQKINNFKHFKSITSLSSLALKEAEFTNLVLNNPQFKRLIASFRHVKWLNFNSCKLSILTPPDLSNSMKNSKIARLSFFNSGDKHMSDWKNNFDEFINLVKGIGSSPDLIKSLKEMDIGSCGIDNIEAKEIFKQNALSKVKIKL</sequence>
<dbReference type="AlphaFoldDB" id="A0AAD1XJ15"/>
<reference evidence="1" key="1">
    <citation type="submission" date="2023-07" db="EMBL/GenBank/DDBJ databases">
        <authorList>
            <consortium name="AG Swart"/>
            <person name="Singh M."/>
            <person name="Singh A."/>
            <person name="Seah K."/>
            <person name="Emmerich C."/>
        </authorList>
    </citation>
    <scope>NUCLEOTIDE SEQUENCE</scope>
    <source>
        <strain evidence="1">DP1</strain>
    </source>
</reference>
<dbReference type="EMBL" id="CAMPGE010014978">
    <property type="protein sequence ID" value="CAI2373621.1"/>
    <property type="molecule type" value="Genomic_DNA"/>
</dbReference>
<proteinExistence type="predicted"/>
<keyword evidence="2" id="KW-1185">Reference proteome</keyword>
<dbReference type="Gene3D" id="3.80.10.10">
    <property type="entry name" value="Ribonuclease Inhibitor"/>
    <property type="match status" value="1"/>
</dbReference>
<name>A0AAD1XJ15_EUPCR</name>
<evidence type="ECO:0000313" key="1">
    <source>
        <dbReference type="EMBL" id="CAI2373621.1"/>
    </source>
</evidence>
<dbReference type="Proteomes" id="UP001295684">
    <property type="component" value="Unassembled WGS sequence"/>
</dbReference>
<accession>A0AAD1XJ15</accession>
<dbReference type="InterPro" id="IPR032675">
    <property type="entry name" value="LRR_dom_sf"/>
</dbReference>
<evidence type="ECO:0000313" key="2">
    <source>
        <dbReference type="Proteomes" id="UP001295684"/>
    </source>
</evidence>